<reference evidence="1" key="1">
    <citation type="journal article" date="2012" name="PLoS ONE">
        <title>Gene sets for utilization of primary and secondary nutrition supplies in the distal gut of endangered iberian lynx.</title>
        <authorList>
            <person name="Alcaide M."/>
            <person name="Messina E."/>
            <person name="Richter M."/>
            <person name="Bargiela R."/>
            <person name="Peplies J."/>
            <person name="Huws S.A."/>
            <person name="Newbold C.J."/>
            <person name="Golyshin P.N."/>
            <person name="Simon M.A."/>
            <person name="Lopez G."/>
            <person name="Yakimov M.M."/>
            <person name="Ferrer M."/>
        </authorList>
    </citation>
    <scope>NUCLEOTIDE SEQUENCE</scope>
</reference>
<sequence length="117" mass="12890">MYDEITLDNVVDAMQKQASKGGEGLFGGSIFGSAQKEYSSIDEIRNSAKERIQAINEDDYQTQRDAITNRLSSIEIPGAGRGFSGTMDMIQNIQDAVTKSHTAKGIHKYLKDYPKSP</sequence>
<accession>J9CN24</accession>
<protein>
    <submittedName>
        <fullName evidence="1">Uncharacterized protein</fullName>
    </submittedName>
</protein>
<proteinExistence type="predicted"/>
<name>J9CN24_9ZZZZ</name>
<dbReference type="AlphaFoldDB" id="J9CN24"/>
<evidence type="ECO:0000313" key="1">
    <source>
        <dbReference type="EMBL" id="EJX01521.1"/>
    </source>
</evidence>
<gene>
    <name evidence="1" type="ORF">EVA_10374</name>
</gene>
<dbReference type="EMBL" id="AMCI01002925">
    <property type="protein sequence ID" value="EJX01521.1"/>
    <property type="molecule type" value="Genomic_DNA"/>
</dbReference>
<comment type="caution">
    <text evidence="1">The sequence shown here is derived from an EMBL/GenBank/DDBJ whole genome shotgun (WGS) entry which is preliminary data.</text>
</comment>
<organism evidence="1">
    <name type="scientific">gut metagenome</name>
    <dbReference type="NCBI Taxonomy" id="749906"/>
    <lineage>
        <taxon>unclassified sequences</taxon>
        <taxon>metagenomes</taxon>
        <taxon>organismal metagenomes</taxon>
    </lineage>
</organism>